<evidence type="ECO:0000256" key="3">
    <source>
        <dbReference type="SAM" id="MobiDB-lite"/>
    </source>
</evidence>
<feature type="region of interest" description="Disordered" evidence="3">
    <location>
        <begin position="93"/>
        <end position="130"/>
    </location>
</feature>
<comment type="subcellular location">
    <subcellularLocation>
        <location evidence="2">Vacuole membrane</location>
        <topology evidence="2">Peripheral membrane protein</topology>
    </subcellularLocation>
</comment>
<dbReference type="Proteomes" id="UP000006352">
    <property type="component" value="Unassembled WGS sequence"/>
</dbReference>
<evidence type="ECO:0000313" key="7">
    <source>
        <dbReference type="Proteomes" id="UP000006352"/>
    </source>
</evidence>
<accession>J4HS73</accession>
<dbReference type="GO" id="GO:0005774">
    <property type="term" value="C:vacuolar membrane"/>
    <property type="evidence" value="ECO:0007669"/>
    <property type="project" value="UniProtKB-SubCell"/>
</dbReference>
<dbReference type="InterPro" id="IPR056603">
    <property type="entry name" value="HTH_NPRL3"/>
</dbReference>
<keyword evidence="2 4" id="KW-0732">Signal</keyword>
<dbReference type="RefSeq" id="XP_012178075.1">
    <property type="nucleotide sequence ID" value="XM_012322685.1"/>
</dbReference>
<dbReference type="STRING" id="599839.J4HS73"/>
<dbReference type="InterPro" id="IPR005365">
    <property type="entry name" value="Npr3"/>
</dbReference>
<evidence type="ECO:0000313" key="6">
    <source>
        <dbReference type="EMBL" id="CCL98792.1"/>
    </source>
</evidence>
<protein>
    <recommendedName>
        <fullName evidence="2">Nitrogen permease regulator 3</fullName>
    </recommendedName>
    <alternativeName>
        <fullName evidence="2">Required for meiotic nuclear division protein 11</fullName>
    </alternativeName>
</protein>
<dbReference type="Pfam" id="PF24064">
    <property type="entry name" value="HTH_NPRL3"/>
    <property type="match status" value="1"/>
</dbReference>
<dbReference type="GO" id="GO:0038202">
    <property type="term" value="P:TORC1 signaling"/>
    <property type="evidence" value="ECO:0007669"/>
    <property type="project" value="TreeGrafter"/>
</dbReference>
<feature type="region of interest" description="Disordered" evidence="3">
    <location>
        <begin position="583"/>
        <end position="608"/>
    </location>
</feature>
<name>J4HS73_9APHY</name>
<feature type="signal peptide" evidence="4">
    <location>
        <begin position="1"/>
        <end position="17"/>
    </location>
</feature>
<gene>
    <name evidence="6" type="ORF">FIBRA_00797</name>
</gene>
<keyword evidence="7" id="KW-1185">Reference proteome</keyword>
<dbReference type="OrthoDB" id="18648at2759"/>
<dbReference type="AlphaFoldDB" id="J4HS73"/>
<evidence type="ECO:0000259" key="5">
    <source>
        <dbReference type="Pfam" id="PF24064"/>
    </source>
</evidence>
<comment type="similarity">
    <text evidence="1 2">Belongs to the NPR3 family.</text>
</comment>
<evidence type="ECO:0000256" key="2">
    <source>
        <dbReference type="RuleBase" id="RU368069"/>
    </source>
</evidence>
<dbReference type="FunCoup" id="J4HS73">
    <property type="interactions" value="96"/>
</dbReference>
<dbReference type="EMBL" id="HE796900">
    <property type="protein sequence ID" value="CCL98792.1"/>
    <property type="molecule type" value="Genomic_DNA"/>
</dbReference>
<dbReference type="GO" id="GO:0034198">
    <property type="term" value="P:cellular response to amino acid starvation"/>
    <property type="evidence" value="ECO:0007669"/>
    <property type="project" value="TreeGrafter"/>
</dbReference>
<proteinExistence type="inferred from homology"/>
<evidence type="ECO:0000256" key="1">
    <source>
        <dbReference type="ARBA" id="ARBA00010546"/>
    </source>
</evidence>
<dbReference type="Pfam" id="PF03666">
    <property type="entry name" value="NPR3"/>
    <property type="match status" value="1"/>
</dbReference>
<dbReference type="GO" id="GO:0051321">
    <property type="term" value="P:meiotic cell cycle"/>
    <property type="evidence" value="ECO:0007669"/>
    <property type="project" value="UniProtKB-UniRule"/>
</dbReference>
<sequence>MSDLLLALLLVTSSANGSNLVYRWPPFPELSSRLVRPLPHHDTTCAQGDNPWRAAIASDRPVEESKVCPDGLPRVEDESYLWKRPNIFRRRSLSGARSRSHPSSRTSSPSKDADESYVGGANTGSPVDDGYDSVLGYPAEFLAGMLCPQSSMCHQRFGFVVDDLVFLGHPVCAEPDGTWRFKPEKNKLAPRGRVSRKGETPQSVEKPLTPDRAEKHRRAPPDSKWLTTFHFVVVLDRPDPSSSSPASVWKYMDTIYERLVFAITAVLFQEQILHNYVETECDKLGSLKDDYTSKGMPFSEYMSEALNVSSLAPAMKTLYDSIKASSIARITIHDLPLELHLPPSLESMLRAEEDDNADMADREDENDLTSVWDDTWGSRGFMAVAPWKSLLLLDDEDEQGYELYMRLRGPQLMPEDRELAEQLMKFLDLASISLSLADMATLLDWDLESQVYPTVRWLVHHRRAKVVDFVHPGLKTVFSIPQKFSAPLSELSAEFDRVFASSGVPPLSKLVSVVSMASQQQSANHFFATVVKSKDLIPLYEDVVIWMLKRDLLITLHLRIRIVATEELKDRVRMKFEMARAKKERIQAQARNREHEKESSSQDTPRQGAEIKEFAPGTSPAMNWFSLSPHSARKHARQFTEDVQSQSSLQTQPDAVEKVQDDEFEDGFGSSGAEEEDWYRGDDNNPYSSMVSDPARASRLERLWLAAMSDGKDAYIVKRFEQINQYFDGKCTDDEILFRAEISRKQLREVLHHYDEYVQTFLHPS</sequence>
<feature type="compositionally biased region" description="Basic and acidic residues" evidence="3">
    <location>
        <begin position="583"/>
        <end position="600"/>
    </location>
</feature>
<organism evidence="6 7">
    <name type="scientific">Fibroporia radiculosa</name>
    <dbReference type="NCBI Taxonomy" id="599839"/>
    <lineage>
        <taxon>Eukaryota</taxon>
        <taxon>Fungi</taxon>
        <taxon>Dikarya</taxon>
        <taxon>Basidiomycota</taxon>
        <taxon>Agaricomycotina</taxon>
        <taxon>Agaricomycetes</taxon>
        <taxon>Polyporales</taxon>
        <taxon>Fibroporiaceae</taxon>
        <taxon>Fibroporia</taxon>
    </lineage>
</organism>
<feature type="compositionally biased region" description="Polar residues" evidence="3">
    <location>
        <begin position="641"/>
        <end position="653"/>
    </location>
</feature>
<comment type="function">
    <text evidence="2">Mediates inactivation of the TORC1 complex in response to amino acid starvation. Required for meiotic nuclear division.</text>
</comment>
<keyword evidence="2" id="KW-0469">Meiosis</keyword>
<feature type="chain" id="PRO_5003779201" description="Nitrogen permease regulator 3" evidence="4">
    <location>
        <begin position="18"/>
        <end position="765"/>
    </location>
</feature>
<dbReference type="GO" id="GO:1904262">
    <property type="term" value="P:negative regulation of TORC1 signaling"/>
    <property type="evidence" value="ECO:0007669"/>
    <property type="project" value="TreeGrafter"/>
</dbReference>
<dbReference type="PANTHER" id="PTHR13153:SF5">
    <property type="entry name" value="GATOR COMPLEX PROTEIN NPRL3"/>
    <property type="match status" value="1"/>
</dbReference>
<dbReference type="HOGENOM" id="CLU_021922_0_0_1"/>
<evidence type="ECO:0000256" key="4">
    <source>
        <dbReference type="SAM" id="SignalP"/>
    </source>
</evidence>
<dbReference type="GO" id="GO:1990130">
    <property type="term" value="C:GATOR1 complex"/>
    <property type="evidence" value="ECO:0007669"/>
    <property type="project" value="TreeGrafter"/>
</dbReference>
<feature type="domain" description="GATOR1 complex protein NPRL3 C-terminal HTH" evidence="5">
    <location>
        <begin position="698"/>
        <end position="758"/>
    </location>
</feature>
<dbReference type="GeneID" id="24093703"/>
<feature type="region of interest" description="Disordered" evidence="3">
    <location>
        <begin position="635"/>
        <end position="690"/>
    </location>
</feature>
<dbReference type="PANTHER" id="PTHR13153">
    <property type="entry name" value="CGTHBA PROTEIN -14 GENE PROTEIN"/>
    <property type="match status" value="1"/>
</dbReference>
<dbReference type="GO" id="GO:0010508">
    <property type="term" value="P:positive regulation of autophagy"/>
    <property type="evidence" value="ECO:0007669"/>
    <property type="project" value="TreeGrafter"/>
</dbReference>
<feature type="region of interest" description="Disordered" evidence="3">
    <location>
        <begin position="183"/>
        <end position="220"/>
    </location>
</feature>
<reference evidence="6 7" key="1">
    <citation type="journal article" date="2012" name="Appl. Environ. Microbiol.">
        <title>Short-read sequencing for genomic analysis of the brown rot fungus Fibroporia radiculosa.</title>
        <authorList>
            <person name="Tang J.D."/>
            <person name="Perkins A.D."/>
            <person name="Sonstegard T.S."/>
            <person name="Schroeder S.G."/>
            <person name="Burgess S.C."/>
            <person name="Diehl S.V."/>
        </authorList>
    </citation>
    <scope>NUCLEOTIDE SEQUENCE [LARGE SCALE GENOMIC DNA]</scope>
    <source>
        <strain evidence="6 7">TFFH 294</strain>
    </source>
</reference>
<dbReference type="InParanoid" id="J4HS73"/>
<feature type="compositionally biased region" description="Basic residues" evidence="3">
    <location>
        <begin position="93"/>
        <end position="102"/>
    </location>
</feature>